<proteinExistence type="predicted"/>
<dbReference type="RefSeq" id="WP_307903631.1">
    <property type="nucleotide sequence ID" value="NZ_AP027059.1"/>
</dbReference>
<organism evidence="1 2">
    <name type="scientific">Haliovirga abyssi</name>
    <dbReference type="NCBI Taxonomy" id="2996794"/>
    <lineage>
        <taxon>Bacteria</taxon>
        <taxon>Fusobacteriati</taxon>
        <taxon>Fusobacteriota</taxon>
        <taxon>Fusobacteriia</taxon>
        <taxon>Fusobacteriales</taxon>
        <taxon>Haliovirgaceae</taxon>
        <taxon>Haliovirga</taxon>
    </lineage>
</organism>
<evidence type="ECO:0008006" key="3">
    <source>
        <dbReference type="Google" id="ProtNLM"/>
    </source>
</evidence>
<dbReference type="KEGG" id="haby:HLVA_13440"/>
<reference evidence="1 2" key="1">
    <citation type="submission" date="2022-11" db="EMBL/GenBank/DDBJ databases">
        <title>Haliovirga abyssi gen. nov., sp. nov., a mesophilic fermentative bacterium isolated from the Iheya North hydrothermal field and the proposal of Haliovirgaceae fam. nov.</title>
        <authorList>
            <person name="Miyazaki U."/>
            <person name="Tame A."/>
            <person name="Miyazaki J."/>
            <person name="Takai K."/>
            <person name="Sawayama S."/>
            <person name="Kitajima M."/>
            <person name="Okamoto A."/>
            <person name="Nakagawa S."/>
        </authorList>
    </citation>
    <scope>NUCLEOTIDE SEQUENCE [LARGE SCALE GENOMIC DNA]</scope>
    <source>
        <strain evidence="1 2">IC12</strain>
    </source>
</reference>
<keyword evidence="2" id="KW-1185">Reference proteome</keyword>
<sequence>MDKKIISVLLFFLIFLFSFGDNNKYIEIENILYGFTLDDSFTIEKQIGIMEKKVYGEVGEGSIEERENKLYNFLQDNIKNKLGESELIIFGKKSFDKSILDRIEKIEYGCFRKYNNKLNFLDRIKKIKKFLGNKNSEEKIFFSQEKELKKSMKNNKIELKLYRDFRKIKLKNGEIIKFILEEKIKGIAEKGSIIYGKVINVKKSLFFFYSELDIKLFKIINKDKKIYDINELIILKKEIKKLKRKKSINVKMFEMK</sequence>
<evidence type="ECO:0000313" key="1">
    <source>
        <dbReference type="EMBL" id="BDU50775.1"/>
    </source>
</evidence>
<name>A0AAU9E2Y2_9FUSO</name>
<accession>A0AAU9E2Y2</accession>
<dbReference type="AlphaFoldDB" id="A0AAU9E2Y2"/>
<dbReference type="EMBL" id="AP027059">
    <property type="protein sequence ID" value="BDU50775.1"/>
    <property type="molecule type" value="Genomic_DNA"/>
</dbReference>
<gene>
    <name evidence="1" type="ORF">HLVA_13440</name>
</gene>
<evidence type="ECO:0000313" key="2">
    <source>
        <dbReference type="Proteomes" id="UP001321582"/>
    </source>
</evidence>
<protein>
    <recommendedName>
        <fullName evidence="3">Flagellar assembly protein T C-terminal domain-containing protein</fullName>
    </recommendedName>
</protein>
<dbReference type="Proteomes" id="UP001321582">
    <property type="component" value="Chromosome"/>
</dbReference>